<dbReference type="Pfam" id="PF03478">
    <property type="entry name" value="Beta-prop_KIB1-4"/>
    <property type="match status" value="1"/>
</dbReference>
<comment type="caution">
    <text evidence="2">The sequence shown here is derived from an EMBL/GenBank/DDBJ whole genome shotgun (WGS) entry which is preliminary data.</text>
</comment>
<dbReference type="AlphaFoldDB" id="A0AAV6XU40"/>
<keyword evidence="3" id="KW-1185">Reference proteome</keyword>
<proteinExistence type="predicted"/>
<dbReference type="PANTHER" id="PTHR33127:SF35">
    <property type="entry name" value="F-BOX DOMAIN-CONTAINING PROTEIN"/>
    <property type="match status" value="1"/>
</dbReference>
<protein>
    <recommendedName>
        <fullName evidence="1">KIB1-4 beta-propeller domain-containing protein</fullName>
    </recommendedName>
</protein>
<gene>
    <name evidence="2" type="ORF">BUALT_Bualt03G0116400</name>
</gene>
<feature type="domain" description="KIB1-4 beta-propeller" evidence="1">
    <location>
        <begin position="173"/>
        <end position="392"/>
    </location>
</feature>
<evidence type="ECO:0000313" key="2">
    <source>
        <dbReference type="EMBL" id="KAG8386124.1"/>
    </source>
</evidence>
<dbReference type="PANTHER" id="PTHR33127">
    <property type="entry name" value="TRANSMEMBRANE PROTEIN"/>
    <property type="match status" value="1"/>
</dbReference>
<organism evidence="2 3">
    <name type="scientific">Buddleja alternifolia</name>
    <dbReference type="NCBI Taxonomy" id="168488"/>
    <lineage>
        <taxon>Eukaryota</taxon>
        <taxon>Viridiplantae</taxon>
        <taxon>Streptophyta</taxon>
        <taxon>Embryophyta</taxon>
        <taxon>Tracheophyta</taxon>
        <taxon>Spermatophyta</taxon>
        <taxon>Magnoliopsida</taxon>
        <taxon>eudicotyledons</taxon>
        <taxon>Gunneridae</taxon>
        <taxon>Pentapetalae</taxon>
        <taxon>asterids</taxon>
        <taxon>lamiids</taxon>
        <taxon>Lamiales</taxon>
        <taxon>Scrophulariaceae</taxon>
        <taxon>Buddlejeae</taxon>
        <taxon>Buddleja</taxon>
    </lineage>
</organism>
<evidence type="ECO:0000313" key="3">
    <source>
        <dbReference type="Proteomes" id="UP000826271"/>
    </source>
</evidence>
<name>A0AAV6XU40_9LAMI</name>
<evidence type="ECO:0000259" key="1">
    <source>
        <dbReference type="Pfam" id="PF03478"/>
    </source>
</evidence>
<accession>A0AAV6XU40</accession>
<dbReference type="Proteomes" id="UP000826271">
    <property type="component" value="Unassembled WGS sequence"/>
</dbReference>
<reference evidence="2" key="1">
    <citation type="submission" date="2019-10" db="EMBL/GenBank/DDBJ databases">
        <authorList>
            <person name="Zhang R."/>
            <person name="Pan Y."/>
            <person name="Wang J."/>
            <person name="Ma R."/>
            <person name="Yu S."/>
        </authorList>
    </citation>
    <scope>NUCLEOTIDE SEQUENCE</scope>
    <source>
        <strain evidence="2">LA-IB0</strain>
        <tissue evidence="2">Leaf</tissue>
    </source>
</reference>
<sequence length="437" mass="50216">MAGILPRQKLRRICNILGPQPVKTYSKKICALHDKAILSCSYGWLLKEAVGEVNTTEGSIVIRKLVRDGEQLDVIEEEVNTTEGILFFRKPVLCGGKIYAELTMSGVIRPPEDCCNNSNEGQNATTSLKDDCEEDSWKNRSSTSEEKQLCNLPFDVLREVTKRLGNFMDPRVNHSYFMKIPEILEDTTVRYSNHGWLLMSRKDIVHLYNPFTRDIVSYNSLEEADRNFFFVSKPSPSECFLVSISFHLGTSVIINIHHPEEKEWISQEIQNKVYFKTYNSPVFFQDAFYYLDQRGYLGKFKLEEEGFTWEVVDQIRTPCNSFHQNFLVECGGELLSVFVERAGEWVNVFKLNQSKRAWAIVSNLSDYTLYLSRCSSFSEVASPGAGNRIYFPTLRGCGIVFYSLDTRKWHFFGSVNSSSDLYGTKVMLDSCWIKPSW</sequence>
<dbReference type="EMBL" id="WHWC01000003">
    <property type="protein sequence ID" value="KAG8386124.1"/>
    <property type="molecule type" value="Genomic_DNA"/>
</dbReference>
<dbReference type="InterPro" id="IPR005174">
    <property type="entry name" value="KIB1-4_b-propeller"/>
</dbReference>